<accession>A0A323V0M5</accession>
<reference evidence="3 4" key="1">
    <citation type="submission" date="2018-06" db="EMBL/GenBank/DDBJ databases">
        <title>Azoarcus communis strain SWub3 genome.</title>
        <authorList>
            <person name="Zorraquino Salvo V."/>
            <person name="Toubiana D."/>
            <person name="Blumwald E."/>
        </authorList>
    </citation>
    <scope>NUCLEOTIDE SEQUENCE [LARGE SCALE GENOMIC DNA]</scope>
    <source>
        <strain evidence="3 4">SWub3</strain>
    </source>
</reference>
<sequence length="199" mass="21477">MSRPLRSWRLPLIASAAAWLLAGGMMTSSALAAEFTRIDTVASQISFHYTQMGVGMDGHFSGFTADIRFDPARPETARAVLQLELSSIDTGSTEANSEVKAPTWFDTAKHPKAHFEASSIKALGGNRYEATGTLTIKGRSRPVTAPFTFTPQGRTAVVDGSFVLKRGDFSIGEGEWADYAIVGNEIRIGFKLHALQALP</sequence>
<evidence type="ECO:0000256" key="1">
    <source>
        <dbReference type="SAM" id="SignalP"/>
    </source>
</evidence>
<gene>
    <name evidence="3" type="ORF">DNK49_09095</name>
</gene>
<dbReference type="SUPFAM" id="SSF101874">
    <property type="entry name" value="YceI-like"/>
    <property type="match status" value="1"/>
</dbReference>
<dbReference type="Proteomes" id="UP000248259">
    <property type="component" value="Unassembled WGS sequence"/>
</dbReference>
<dbReference type="OrthoDB" id="1247465at2"/>
<dbReference type="InterPro" id="IPR007372">
    <property type="entry name" value="Lipid/polyisoprenoid-bd_YceI"/>
</dbReference>
<dbReference type="PANTHER" id="PTHR34406">
    <property type="entry name" value="PROTEIN YCEI"/>
    <property type="match status" value="1"/>
</dbReference>
<protein>
    <submittedName>
        <fullName evidence="3">Polyisoprenoid-binding protein</fullName>
    </submittedName>
</protein>
<keyword evidence="4" id="KW-1185">Reference proteome</keyword>
<keyword evidence="1" id="KW-0732">Signal</keyword>
<feature type="chain" id="PRO_5016276110" evidence="1">
    <location>
        <begin position="33"/>
        <end position="199"/>
    </location>
</feature>
<dbReference type="EMBL" id="QKOE01000005">
    <property type="protein sequence ID" value="PZA16986.1"/>
    <property type="molecule type" value="Genomic_DNA"/>
</dbReference>
<proteinExistence type="predicted"/>
<evidence type="ECO:0000259" key="2">
    <source>
        <dbReference type="SMART" id="SM00867"/>
    </source>
</evidence>
<dbReference type="AlphaFoldDB" id="A0A323V0M5"/>
<dbReference type="SMART" id="SM00867">
    <property type="entry name" value="YceI"/>
    <property type="match status" value="1"/>
</dbReference>
<dbReference type="PANTHER" id="PTHR34406:SF1">
    <property type="entry name" value="PROTEIN YCEI"/>
    <property type="match status" value="1"/>
</dbReference>
<dbReference type="Gene3D" id="2.40.128.110">
    <property type="entry name" value="Lipid/polyisoprenoid-binding, YceI-like"/>
    <property type="match status" value="1"/>
</dbReference>
<evidence type="ECO:0000313" key="3">
    <source>
        <dbReference type="EMBL" id="PZA16986.1"/>
    </source>
</evidence>
<dbReference type="InterPro" id="IPR036761">
    <property type="entry name" value="TTHA0802/YceI-like_sf"/>
</dbReference>
<name>A0A323V0M5_9RHOO</name>
<comment type="caution">
    <text evidence="3">The sequence shown here is derived from an EMBL/GenBank/DDBJ whole genome shotgun (WGS) entry which is preliminary data.</text>
</comment>
<feature type="domain" description="Lipid/polyisoprenoid-binding YceI-like" evidence="2">
    <location>
        <begin position="35"/>
        <end position="195"/>
    </location>
</feature>
<feature type="signal peptide" evidence="1">
    <location>
        <begin position="1"/>
        <end position="32"/>
    </location>
</feature>
<dbReference type="Pfam" id="PF04264">
    <property type="entry name" value="YceI"/>
    <property type="match status" value="1"/>
</dbReference>
<organism evidence="3 4">
    <name type="scientific">Parazoarcus communis SWub3 = DSM 12120</name>
    <dbReference type="NCBI Taxonomy" id="1121029"/>
    <lineage>
        <taxon>Bacteria</taxon>
        <taxon>Pseudomonadati</taxon>
        <taxon>Pseudomonadota</taxon>
        <taxon>Betaproteobacteria</taxon>
        <taxon>Rhodocyclales</taxon>
        <taxon>Zoogloeaceae</taxon>
        <taxon>Parazoarcus</taxon>
    </lineage>
</organism>
<evidence type="ECO:0000313" key="4">
    <source>
        <dbReference type="Proteomes" id="UP000248259"/>
    </source>
</evidence>